<reference evidence="2 3" key="1">
    <citation type="journal article" date="2013" name="Gut Pathog.">
        <title>Draft genome of Ochrobactrum intermedium strain M86 isolated from non-ulcer dyspeptic individual from India.</title>
        <authorList>
            <person name="Kulkarni G."/>
            <person name="Dhotre D."/>
            <person name="Dharne M."/>
            <person name="Shetty S."/>
            <person name="Chowdhury S."/>
            <person name="Misra V."/>
            <person name="Misra S."/>
            <person name="Patole M."/>
            <person name="Shouche Y."/>
        </authorList>
    </citation>
    <scope>NUCLEOTIDE SEQUENCE [LARGE SCALE GENOMIC DNA]</scope>
    <source>
        <strain evidence="2 3">M86</strain>
    </source>
</reference>
<dbReference type="Gene3D" id="2.10.109.10">
    <property type="entry name" value="Umud Fragment, subunit A"/>
    <property type="match status" value="1"/>
</dbReference>
<dbReference type="SUPFAM" id="SSF47413">
    <property type="entry name" value="lambda repressor-like DNA-binding domains"/>
    <property type="match status" value="1"/>
</dbReference>
<name>M5JSF9_9HYPH</name>
<dbReference type="Proteomes" id="UP000011971">
    <property type="component" value="Unassembled WGS sequence"/>
</dbReference>
<dbReference type="Pfam" id="PF01381">
    <property type="entry name" value="HTH_3"/>
    <property type="match status" value="1"/>
</dbReference>
<protein>
    <submittedName>
        <fullName evidence="2">Helix-turn-helix domain-containing protein</fullName>
    </submittedName>
</protein>
<dbReference type="PATRIC" id="fig|1234597.4.peg.247"/>
<sequence>MNSKIAIRERIEERVNALGISPITLAKSVGLERGYINDILIGRKKSVRGDKIADIARALQCDPEYITGAQAEIRKKVDLEGIEFGGVCETGVWRSATLSAQEPSKSVPIEADKRYPGLRNIAFDVRGNSLAAEGVTDGMTVAGIAAEEWERTIGPISSGMIVVVQAMRERGKEFELSLRRAQVTPSGVTLYARPTDPNLKFEPLEVGPDVKIIAVITRAVRMFLDVDGPFAA</sequence>
<comment type="caution">
    <text evidence="2">The sequence shown here is derived from an EMBL/GenBank/DDBJ whole genome shotgun (WGS) entry which is preliminary data.</text>
</comment>
<gene>
    <name evidence="2" type="ORF">D584_01223</name>
</gene>
<dbReference type="OrthoDB" id="7984422at2"/>
<evidence type="ECO:0000313" key="2">
    <source>
        <dbReference type="EMBL" id="ELT50972.1"/>
    </source>
</evidence>
<accession>M5JSF9</accession>
<dbReference type="SMART" id="SM00530">
    <property type="entry name" value="HTH_XRE"/>
    <property type="match status" value="1"/>
</dbReference>
<dbReference type="Gene3D" id="1.10.260.40">
    <property type="entry name" value="lambda repressor-like DNA-binding domains"/>
    <property type="match status" value="1"/>
</dbReference>
<dbReference type="PROSITE" id="PS50943">
    <property type="entry name" value="HTH_CROC1"/>
    <property type="match status" value="1"/>
</dbReference>
<dbReference type="InterPro" id="IPR001387">
    <property type="entry name" value="Cro/C1-type_HTH"/>
</dbReference>
<dbReference type="InterPro" id="IPR010982">
    <property type="entry name" value="Lambda_DNA-bd_dom_sf"/>
</dbReference>
<dbReference type="RefSeq" id="WP_006470364.1">
    <property type="nucleotide sequence ID" value="NZ_AOGE01000005.1"/>
</dbReference>
<organism evidence="2 3">
    <name type="scientific">Brucella intermedia M86</name>
    <dbReference type="NCBI Taxonomy" id="1234597"/>
    <lineage>
        <taxon>Bacteria</taxon>
        <taxon>Pseudomonadati</taxon>
        <taxon>Pseudomonadota</taxon>
        <taxon>Alphaproteobacteria</taxon>
        <taxon>Hyphomicrobiales</taxon>
        <taxon>Brucellaceae</taxon>
        <taxon>Brucella/Ochrobactrum group</taxon>
        <taxon>Brucella</taxon>
    </lineage>
</organism>
<dbReference type="EMBL" id="AOGE01000005">
    <property type="protein sequence ID" value="ELT50972.1"/>
    <property type="molecule type" value="Genomic_DNA"/>
</dbReference>
<dbReference type="CDD" id="cd00093">
    <property type="entry name" value="HTH_XRE"/>
    <property type="match status" value="1"/>
</dbReference>
<evidence type="ECO:0000259" key="1">
    <source>
        <dbReference type="PROSITE" id="PS50943"/>
    </source>
</evidence>
<evidence type="ECO:0000313" key="3">
    <source>
        <dbReference type="Proteomes" id="UP000011971"/>
    </source>
</evidence>
<dbReference type="GO" id="GO:0003677">
    <property type="term" value="F:DNA binding"/>
    <property type="evidence" value="ECO:0007669"/>
    <property type="project" value="InterPro"/>
</dbReference>
<dbReference type="AlphaFoldDB" id="M5JSF9"/>
<feature type="domain" description="HTH cro/C1-type" evidence="1">
    <location>
        <begin position="11"/>
        <end position="66"/>
    </location>
</feature>
<proteinExistence type="predicted"/>